<comment type="caution">
    <text evidence="1">The sequence shown here is derived from an EMBL/GenBank/DDBJ whole genome shotgun (WGS) entry which is preliminary data.</text>
</comment>
<dbReference type="Proteomes" id="UP001286456">
    <property type="component" value="Unassembled WGS sequence"/>
</dbReference>
<reference evidence="1" key="1">
    <citation type="journal article" date="2023" name="Mol. Phylogenet. Evol.">
        <title>Genome-scale phylogeny and comparative genomics of the fungal order Sordariales.</title>
        <authorList>
            <person name="Hensen N."/>
            <person name="Bonometti L."/>
            <person name="Westerberg I."/>
            <person name="Brannstrom I.O."/>
            <person name="Guillou S."/>
            <person name="Cros-Aarteil S."/>
            <person name="Calhoun S."/>
            <person name="Haridas S."/>
            <person name="Kuo A."/>
            <person name="Mondo S."/>
            <person name="Pangilinan J."/>
            <person name="Riley R."/>
            <person name="LaButti K."/>
            <person name="Andreopoulos B."/>
            <person name="Lipzen A."/>
            <person name="Chen C."/>
            <person name="Yan M."/>
            <person name="Daum C."/>
            <person name="Ng V."/>
            <person name="Clum A."/>
            <person name="Steindorff A."/>
            <person name="Ohm R.A."/>
            <person name="Martin F."/>
            <person name="Silar P."/>
            <person name="Natvig D.O."/>
            <person name="Lalanne C."/>
            <person name="Gautier V."/>
            <person name="Ament-Velasquez S.L."/>
            <person name="Kruys A."/>
            <person name="Hutchinson M.I."/>
            <person name="Powell A.J."/>
            <person name="Barry K."/>
            <person name="Miller A.N."/>
            <person name="Grigoriev I.V."/>
            <person name="Debuchy R."/>
            <person name="Gladieux P."/>
            <person name="Hiltunen Thoren M."/>
            <person name="Johannesson H."/>
        </authorList>
    </citation>
    <scope>NUCLEOTIDE SEQUENCE</scope>
    <source>
        <strain evidence="1">SMH4131-1</strain>
    </source>
</reference>
<keyword evidence="2" id="KW-1185">Reference proteome</keyword>
<protein>
    <submittedName>
        <fullName evidence="1">Uncharacterized protein</fullName>
    </submittedName>
</protein>
<name>A0AAE0IZ59_9PEZI</name>
<gene>
    <name evidence="1" type="ORF">B0T19DRAFT_135311</name>
</gene>
<dbReference type="EMBL" id="JAUEPO010000002">
    <property type="protein sequence ID" value="KAK3333735.1"/>
    <property type="molecule type" value="Genomic_DNA"/>
</dbReference>
<accession>A0AAE0IZ59</accession>
<reference evidence="1" key="2">
    <citation type="submission" date="2023-06" db="EMBL/GenBank/DDBJ databases">
        <authorList>
            <consortium name="Lawrence Berkeley National Laboratory"/>
            <person name="Haridas S."/>
            <person name="Hensen N."/>
            <person name="Bonometti L."/>
            <person name="Westerberg I."/>
            <person name="Brannstrom I.O."/>
            <person name="Guillou S."/>
            <person name="Cros-Aarteil S."/>
            <person name="Calhoun S."/>
            <person name="Kuo A."/>
            <person name="Mondo S."/>
            <person name="Pangilinan J."/>
            <person name="Riley R."/>
            <person name="Labutti K."/>
            <person name="Andreopoulos B."/>
            <person name="Lipzen A."/>
            <person name="Chen C."/>
            <person name="Yanf M."/>
            <person name="Daum C."/>
            <person name="Ng V."/>
            <person name="Clum A."/>
            <person name="Steindorff A."/>
            <person name="Ohm R."/>
            <person name="Martin F."/>
            <person name="Silar P."/>
            <person name="Natvig D."/>
            <person name="Lalanne C."/>
            <person name="Gautier V."/>
            <person name="Ament-Velasquez S.L."/>
            <person name="Kruys A."/>
            <person name="Hutchinson M.I."/>
            <person name="Powell A.J."/>
            <person name="Barry K."/>
            <person name="Miller A.N."/>
            <person name="Grigoriev I.V."/>
            <person name="Debuchy R."/>
            <person name="Gladieux P."/>
            <person name="Thoren M.H."/>
            <person name="Johannesson H."/>
        </authorList>
    </citation>
    <scope>NUCLEOTIDE SEQUENCE</scope>
    <source>
        <strain evidence="1">SMH4131-1</strain>
    </source>
</reference>
<proteinExistence type="predicted"/>
<evidence type="ECO:0000313" key="1">
    <source>
        <dbReference type="EMBL" id="KAK3333735.1"/>
    </source>
</evidence>
<sequence length="210" mass="23297">MDGWIAMVSAGRRSSRFREGRVEGQRGKPTTCLLPSRKSDPCRCLPILYLPAMSVLSLLPPCFLHSLPTPAVDSGLPWICPGFVGFPNETQVCQKLEAGKGPEKGRCGTCWTAYPSTAGDRRQKTLILWNHPLSICTPPPRPATCRWSSGWNNLRVRGCGGKLLVFLLGAYTIRAIGISSVRFTHHFLISPDDRCLTSQDEPSRYEVQKR</sequence>
<organism evidence="1 2">
    <name type="scientific">Cercophora scortea</name>
    <dbReference type="NCBI Taxonomy" id="314031"/>
    <lineage>
        <taxon>Eukaryota</taxon>
        <taxon>Fungi</taxon>
        <taxon>Dikarya</taxon>
        <taxon>Ascomycota</taxon>
        <taxon>Pezizomycotina</taxon>
        <taxon>Sordariomycetes</taxon>
        <taxon>Sordariomycetidae</taxon>
        <taxon>Sordariales</taxon>
        <taxon>Lasiosphaeriaceae</taxon>
        <taxon>Cercophora</taxon>
    </lineage>
</organism>
<dbReference type="AlphaFoldDB" id="A0AAE0IZ59"/>
<evidence type="ECO:0000313" key="2">
    <source>
        <dbReference type="Proteomes" id="UP001286456"/>
    </source>
</evidence>